<organism evidence="1 2">
    <name type="scientific">Xylanibacter ruminicola</name>
    <name type="common">Prevotella ruminicola</name>
    <dbReference type="NCBI Taxonomy" id="839"/>
    <lineage>
        <taxon>Bacteria</taxon>
        <taxon>Pseudomonadati</taxon>
        <taxon>Bacteroidota</taxon>
        <taxon>Bacteroidia</taxon>
        <taxon>Bacteroidales</taxon>
        <taxon>Prevotellaceae</taxon>
        <taxon>Xylanibacter</taxon>
    </lineage>
</organism>
<dbReference type="EMBL" id="SUYD01000002">
    <property type="protein sequence ID" value="MBE6265263.1"/>
    <property type="molecule type" value="Genomic_DNA"/>
</dbReference>
<reference evidence="1" key="1">
    <citation type="submission" date="2019-04" db="EMBL/GenBank/DDBJ databases">
        <title>Evolution of Biomass-Degrading Anaerobic Consortia Revealed by Metagenomics.</title>
        <authorList>
            <person name="Peng X."/>
        </authorList>
    </citation>
    <scope>NUCLEOTIDE SEQUENCE</scope>
    <source>
        <strain evidence="1">SIG141</strain>
    </source>
</reference>
<comment type="caution">
    <text evidence="1">The sequence shown here is derived from an EMBL/GenBank/DDBJ whole genome shotgun (WGS) entry which is preliminary data.</text>
</comment>
<sequence length="93" mass="11219">MMDCKIHQRERDGLEPYKTEEIKKEWKLFCYVYNSIIKYIEITDEDKAMEEKYFDSTIALARLGHAAFSDVKEDRELDDAWEYETLSFKDSNF</sequence>
<gene>
    <name evidence="1" type="ORF">E7102_02140</name>
</gene>
<evidence type="ECO:0000313" key="1">
    <source>
        <dbReference type="EMBL" id="MBE6265263.1"/>
    </source>
</evidence>
<dbReference type="Proteomes" id="UP000763088">
    <property type="component" value="Unassembled WGS sequence"/>
</dbReference>
<accession>A0A928GHU3</accession>
<dbReference type="AlphaFoldDB" id="A0A928GHU3"/>
<name>A0A928GHU3_XYLRU</name>
<proteinExistence type="predicted"/>
<evidence type="ECO:0000313" key="2">
    <source>
        <dbReference type="Proteomes" id="UP000763088"/>
    </source>
</evidence>
<protein>
    <submittedName>
        <fullName evidence="1">Uncharacterized protein</fullName>
    </submittedName>
</protein>